<organism evidence="2 3">
    <name type="scientific">Planomonospora sphaerica</name>
    <dbReference type="NCBI Taxonomy" id="161355"/>
    <lineage>
        <taxon>Bacteria</taxon>
        <taxon>Bacillati</taxon>
        <taxon>Actinomycetota</taxon>
        <taxon>Actinomycetes</taxon>
        <taxon>Streptosporangiales</taxon>
        <taxon>Streptosporangiaceae</taxon>
        <taxon>Planomonospora</taxon>
    </lineage>
</organism>
<keyword evidence="3" id="KW-1185">Reference proteome</keyword>
<accession>A0A161MDG8</accession>
<dbReference type="AlphaFoldDB" id="A0A161MDG8"/>
<keyword evidence="1" id="KW-0472">Membrane</keyword>
<reference evidence="2 3" key="1">
    <citation type="journal article" date="2016" name="Genome Announc.">
        <title>Draft Genome Sequence of Planomonospora sphaerica JCM9374, a Rare Actinomycete.</title>
        <authorList>
            <person name="Dohra H."/>
            <person name="Suzuki T."/>
            <person name="Inoue Y."/>
            <person name="Kodani S."/>
        </authorList>
    </citation>
    <scope>NUCLEOTIDE SEQUENCE [LARGE SCALE GENOMIC DNA]</scope>
    <source>
        <strain evidence="2 3">JCM 9374</strain>
    </source>
</reference>
<gene>
    <name evidence="2" type="ORF">PS9374_05320</name>
</gene>
<evidence type="ECO:0000313" key="2">
    <source>
        <dbReference type="EMBL" id="GAT69643.1"/>
    </source>
</evidence>
<protein>
    <submittedName>
        <fullName evidence="2">Uncharacterized protein</fullName>
    </submittedName>
</protein>
<keyword evidence="1" id="KW-1133">Transmembrane helix</keyword>
<evidence type="ECO:0000256" key="1">
    <source>
        <dbReference type="SAM" id="Phobius"/>
    </source>
</evidence>
<name>A0A161MDG8_9ACTN</name>
<dbReference type="RefSeq" id="WP_255529558.1">
    <property type="nucleotide sequence ID" value="NZ_BDCX01000014.1"/>
</dbReference>
<dbReference type="EMBL" id="BDCX01000014">
    <property type="protein sequence ID" value="GAT69643.1"/>
    <property type="molecule type" value="Genomic_DNA"/>
</dbReference>
<feature type="transmembrane region" description="Helical" evidence="1">
    <location>
        <begin position="6"/>
        <end position="32"/>
    </location>
</feature>
<evidence type="ECO:0000313" key="3">
    <source>
        <dbReference type="Proteomes" id="UP000077701"/>
    </source>
</evidence>
<sequence>MEIGSYVLFAIGLLIIGGLVGSLLTIVLHMVAEENKNQRPLRH</sequence>
<reference evidence="3" key="2">
    <citation type="submission" date="2016-04" db="EMBL/GenBank/DDBJ databases">
        <title>Planomonospora sphaerica JCM9374 whole genome shotgun sequence.</title>
        <authorList>
            <person name="Suzuki T."/>
            <person name="Dohra H."/>
            <person name="Kodani S."/>
        </authorList>
    </citation>
    <scope>NUCLEOTIDE SEQUENCE [LARGE SCALE GENOMIC DNA]</scope>
    <source>
        <strain evidence="3">JCM 9374</strain>
    </source>
</reference>
<keyword evidence="1" id="KW-0812">Transmembrane</keyword>
<proteinExistence type="predicted"/>
<dbReference type="Proteomes" id="UP000077701">
    <property type="component" value="Unassembled WGS sequence"/>
</dbReference>
<comment type="caution">
    <text evidence="2">The sequence shown here is derived from an EMBL/GenBank/DDBJ whole genome shotgun (WGS) entry which is preliminary data.</text>
</comment>